<evidence type="ECO:0000313" key="2">
    <source>
        <dbReference type="EMBL" id="RSL44815.1"/>
    </source>
</evidence>
<evidence type="ECO:0000313" key="3">
    <source>
        <dbReference type="Proteomes" id="UP000288168"/>
    </source>
</evidence>
<dbReference type="OrthoDB" id="3789824at2759"/>
<dbReference type="EMBL" id="NKCI01000280">
    <property type="protein sequence ID" value="RSL44815.1"/>
    <property type="molecule type" value="Genomic_DNA"/>
</dbReference>
<gene>
    <name evidence="2" type="ORF">CEP54_014528</name>
</gene>
<feature type="domain" description="Heterokaryon incompatibility" evidence="1">
    <location>
        <begin position="135"/>
        <end position="289"/>
    </location>
</feature>
<reference evidence="2 3" key="1">
    <citation type="submission" date="2017-06" db="EMBL/GenBank/DDBJ databases">
        <title>Comparative genomic analysis of Ambrosia Fusariam Clade fungi.</title>
        <authorList>
            <person name="Stajich J.E."/>
            <person name="Carrillo J."/>
            <person name="Kijimoto T."/>
            <person name="Eskalen A."/>
            <person name="O'Donnell K."/>
            <person name="Kasson M."/>
        </authorList>
    </citation>
    <scope>NUCLEOTIDE SEQUENCE [LARGE SCALE GENOMIC DNA]</scope>
    <source>
        <strain evidence="2 3">NRRL62584</strain>
    </source>
</reference>
<dbReference type="Proteomes" id="UP000288168">
    <property type="component" value="Unassembled WGS sequence"/>
</dbReference>
<dbReference type="AlphaFoldDB" id="A0A428NVL9"/>
<protein>
    <recommendedName>
        <fullName evidence="1">Heterokaryon incompatibility domain-containing protein</fullName>
    </recommendedName>
</protein>
<proteinExistence type="predicted"/>
<evidence type="ECO:0000259" key="1">
    <source>
        <dbReference type="Pfam" id="PF06985"/>
    </source>
</evidence>
<dbReference type="PANTHER" id="PTHR33112">
    <property type="entry name" value="DOMAIN PROTEIN, PUTATIVE-RELATED"/>
    <property type="match status" value="1"/>
</dbReference>
<dbReference type="Pfam" id="PF06985">
    <property type="entry name" value="HET"/>
    <property type="match status" value="1"/>
</dbReference>
<accession>A0A428NVL9</accession>
<keyword evidence="3" id="KW-1185">Reference proteome</keyword>
<organism evidence="2 3">
    <name type="scientific">Fusarium duplospermum</name>
    <dbReference type="NCBI Taxonomy" id="1325734"/>
    <lineage>
        <taxon>Eukaryota</taxon>
        <taxon>Fungi</taxon>
        <taxon>Dikarya</taxon>
        <taxon>Ascomycota</taxon>
        <taxon>Pezizomycotina</taxon>
        <taxon>Sordariomycetes</taxon>
        <taxon>Hypocreomycetidae</taxon>
        <taxon>Hypocreales</taxon>
        <taxon>Nectriaceae</taxon>
        <taxon>Fusarium</taxon>
        <taxon>Fusarium solani species complex</taxon>
    </lineage>
</organism>
<dbReference type="InterPro" id="IPR010730">
    <property type="entry name" value="HET"/>
</dbReference>
<name>A0A428NVL9_9HYPO</name>
<dbReference type="PANTHER" id="PTHR33112:SF16">
    <property type="entry name" value="HETEROKARYON INCOMPATIBILITY DOMAIN-CONTAINING PROTEIN"/>
    <property type="match status" value="1"/>
</dbReference>
<comment type="caution">
    <text evidence="2">The sequence shown here is derived from an EMBL/GenBank/DDBJ whole genome shotgun (WGS) entry which is preliminary data.</text>
</comment>
<dbReference type="STRING" id="1325734.A0A428NVL9"/>
<sequence>MPISRAPADELFGMDVLQDASLVEERFFNKPRSLDEDPDEALDHIYQWGMHCTRRDGANMPQKICDLTTEAGQQEMAERVKQWLTTCFNLHEQCGAQQDRHEGLPPLPSRVLDVGTLEQPYLRLHIPGNGERGEYTCLSYCWGRGVTEFKTTAATVNDLRDGIPFPELPKTIQDAIVFTRRLQVRYLWVDALCIIQDDTSDPSDWQLEAARFGTYYQNALCTLAATGSYDSSEGLFLPSLDRMYPTYFCTWLFASHPTQLYCTWIPSVGDTASLVSRAPLSLRGWAAQERILSPRIVHFTCRYVMWECTELFASERSPNQETLTPDDSIGDLRRVFSKPNATAGDPSTGWGTFCRWYVKTTFSRQSDRLPALSGVVQRIQSYTGLKYYAGLWENNIVEGLDWFVKHSERIPKNQVLVGPSWSWTTSTGNLFCKKMSWETLPNPPENCQADSPQIDSIEVQSTGQGIDGVTISGVITITGALSKLNLAELTYEQHDVDENRWEMEDNTNGICIHWDRLPLEVEVGSSYACLQLTAFTFRRNGYVNALILMPESVDTNGIVEYRRVGHCRFRQDFWDKGEPERKTIKLV</sequence>